<dbReference type="InterPro" id="IPR002109">
    <property type="entry name" value="Glutaredoxin"/>
</dbReference>
<dbReference type="CDD" id="cd03419">
    <property type="entry name" value="GRX_GRXh_1_2_like"/>
    <property type="match status" value="1"/>
</dbReference>
<dbReference type="OMA" id="DSTHAQF"/>
<dbReference type="InterPro" id="IPR011899">
    <property type="entry name" value="Glutaredoxin_euk/vir"/>
</dbReference>
<organism evidence="8 9">
    <name type="scientific">Varroa destructor</name>
    <name type="common">Honeybee mite</name>
    <dbReference type="NCBI Taxonomy" id="109461"/>
    <lineage>
        <taxon>Eukaryota</taxon>
        <taxon>Metazoa</taxon>
        <taxon>Ecdysozoa</taxon>
        <taxon>Arthropoda</taxon>
        <taxon>Chelicerata</taxon>
        <taxon>Arachnida</taxon>
        <taxon>Acari</taxon>
        <taxon>Parasitiformes</taxon>
        <taxon>Mesostigmata</taxon>
        <taxon>Gamasina</taxon>
        <taxon>Dermanyssoidea</taxon>
        <taxon>Varroidae</taxon>
        <taxon>Varroa</taxon>
    </lineage>
</organism>
<dbReference type="PRINTS" id="PR00160">
    <property type="entry name" value="GLUTAREDOXIN"/>
</dbReference>
<evidence type="ECO:0000313" key="8">
    <source>
        <dbReference type="EnsemblMetazoa" id="XP_022650391"/>
    </source>
</evidence>
<dbReference type="InterPro" id="IPR036249">
    <property type="entry name" value="Thioredoxin-like_sf"/>
</dbReference>
<keyword evidence="6" id="KW-1133">Transmembrane helix</keyword>
<reference evidence="8" key="1">
    <citation type="submission" date="2021-01" db="UniProtKB">
        <authorList>
            <consortium name="EnsemblMetazoa"/>
        </authorList>
    </citation>
    <scope>IDENTIFICATION</scope>
</reference>
<dbReference type="Proteomes" id="UP000594260">
    <property type="component" value="Unplaced"/>
</dbReference>
<evidence type="ECO:0000256" key="1">
    <source>
        <dbReference type="ARBA" id="ARBA00002549"/>
    </source>
</evidence>
<keyword evidence="2" id="KW-0813">Transport</keyword>
<dbReference type="EnsemblMetazoa" id="XM_022794655">
    <property type="protein sequence ID" value="XP_022650390"/>
    <property type="gene ID" value="LOC111245818"/>
</dbReference>
<dbReference type="InParanoid" id="A0A7M7JE74"/>
<keyword evidence="9" id="KW-1185">Reference proteome</keyword>
<dbReference type="SUPFAM" id="SSF52833">
    <property type="entry name" value="Thioredoxin-like"/>
    <property type="match status" value="1"/>
</dbReference>
<dbReference type="RefSeq" id="XP_022650390.1">
    <property type="nucleotide sequence ID" value="XM_022794655.1"/>
</dbReference>
<evidence type="ECO:0000256" key="4">
    <source>
        <dbReference type="ARBA" id="ARBA00023157"/>
    </source>
</evidence>
<proteinExistence type="predicted"/>
<dbReference type="PROSITE" id="PS51354">
    <property type="entry name" value="GLUTAREDOXIN_2"/>
    <property type="match status" value="1"/>
</dbReference>
<sequence>MDKYLLSAAAVSVVSFYIAARFHKKNRVKMAARQVVNDLIAKNALVVFSKTTCPYCQMVYSILVSDIKAEARFVQLDKRKDGPLIQDVLQEMTGSRSVPKVFVRGSFIGTGDDTRALYENGKLVGILAKAGVKMAQESKL</sequence>
<evidence type="ECO:0000256" key="3">
    <source>
        <dbReference type="ARBA" id="ARBA00022982"/>
    </source>
</evidence>
<name>A0A7M7JE74_VARDE</name>
<dbReference type="RefSeq" id="XP_022650391.1">
    <property type="nucleotide sequence ID" value="XM_022794656.1"/>
</dbReference>
<evidence type="ECO:0000259" key="7">
    <source>
        <dbReference type="Pfam" id="PF00462"/>
    </source>
</evidence>
<dbReference type="Pfam" id="PF00462">
    <property type="entry name" value="Glutaredoxin"/>
    <property type="match status" value="1"/>
</dbReference>
<feature type="transmembrane region" description="Helical" evidence="6">
    <location>
        <begin position="6"/>
        <end position="23"/>
    </location>
</feature>
<dbReference type="KEGG" id="vde:111245818"/>
<dbReference type="InterPro" id="IPR011767">
    <property type="entry name" value="GLR_AS"/>
</dbReference>
<dbReference type="EnsemblMetazoa" id="XM_022794656">
    <property type="protein sequence ID" value="XP_022650391"/>
    <property type="gene ID" value="LOC111245818"/>
</dbReference>
<feature type="domain" description="Glutaredoxin" evidence="7">
    <location>
        <begin position="46"/>
        <end position="108"/>
    </location>
</feature>
<dbReference type="PANTHER" id="PTHR45694">
    <property type="entry name" value="GLUTAREDOXIN 2"/>
    <property type="match status" value="1"/>
</dbReference>
<keyword evidence="6" id="KW-0472">Membrane</keyword>
<dbReference type="InterPro" id="IPR014025">
    <property type="entry name" value="Glutaredoxin_subgr"/>
</dbReference>
<evidence type="ECO:0000313" key="9">
    <source>
        <dbReference type="Proteomes" id="UP000594260"/>
    </source>
</evidence>
<protein>
    <recommendedName>
        <fullName evidence="7">Glutaredoxin domain-containing protein</fullName>
    </recommendedName>
</protein>
<evidence type="ECO:0000256" key="6">
    <source>
        <dbReference type="SAM" id="Phobius"/>
    </source>
</evidence>
<dbReference type="GO" id="GO:0015038">
    <property type="term" value="F:glutathione disulfide oxidoreductase activity"/>
    <property type="evidence" value="ECO:0007669"/>
    <property type="project" value="TreeGrafter"/>
</dbReference>
<dbReference type="NCBIfam" id="TIGR02180">
    <property type="entry name" value="GRX_euk"/>
    <property type="match status" value="1"/>
</dbReference>
<dbReference type="OrthoDB" id="418495at2759"/>
<evidence type="ECO:0000256" key="2">
    <source>
        <dbReference type="ARBA" id="ARBA00022448"/>
    </source>
</evidence>
<dbReference type="AlphaFoldDB" id="A0A7M7JE74"/>
<keyword evidence="4" id="KW-1015">Disulfide bond</keyword>
<comment type="function">
    <text evidence="1">Has a glutathione-disulfide oxidoreductase activity in the presence of NADPH and glutathione reductase. Reduces low molecular weight disulfides and proteins.</text>
</comment>
<dbReference type="GO" id="GO:0005737">
    <property type="term" value="C:cytoplasm"/>
    <property type="evidence" value="ECO:0007669"/>
    <property type="project" value="TreeGrafter"/>
</dbReference>
<keyword evidence="3" id="KW-0249">Electron transport</keyword>
<dbReference type="PROSITE" id="PS00195">
    <property type="entry name" value="GLUTAREDOXIN_1"/>
    <property type="match status" value="1"/>
</dbReference>
<evidence type="ECO:0000256" key="5">
    <source>
        <dbReference type="ARBA" id="ARBA00023284"/>
    </source>
</evidence>
<dbReference type="GO" id="GO:0034599">
    <property type="term" value="P:cellular response to oxidative stress"/>
    <property type="evidence" value="ECO:0007669"/>
    <property type="project" value="TreeGrafter"/>
</dbReference>
<dbReference type="Gene3D" id="3.40.30.10">
    <property type="entry name" value="Glutaredoxin"/>
    <property type="match status" value="1"/>
</dbReference>
<dbReference type="GeneID" id="111245818"/>
<keyword evidence="6" id="KW-0812">Transmembrane</keyword>
<accession>A0A7M7JE74</accession>
<keyword evidence="5" id="KW-0676">Redox-active center</keyword>
<dbReference type="PANTHER" id="PTHR45694:SF5">
    <property type="entry name" value="GLUTAREDOXIN 2"/>
    <property type="match status" value="1"/>
</dbReference>